<evidence type="ECO:0000313" key="2">
    <source>
        <dbReference type="EMBL" id="CAH1798951.1"/>
    </source>
</evidence>
<evidence type="ECO:0000259" key="1">
    <source>
        <dbReference type="Pfam" id="PF00535"/>
    </source>
</evidence>
<dbReference type="PANTHER" id="PTHR15046:SF3">
    <property type="entry name" value="BETA-1,4 N-ACETYLGALACTOSAMINYLTRANSFERASE 2-LIKE"/>
    <property type="match status" value="1"/>
</dbReference>
<organism evidence="2 3">
    <name type="scientific">Owenia fusiformis</name>
    <name type="common">Polychaete worm</name>
    <dbReference type="NCBI Taxonomy" id="6347"/>
    <lineage>
        <taxon>Eukaryota</taxon>
        <taxon>Metazoa</taxon>
        <taxon>Spiralia</taxon>
        <taxon>Lophotrochozoa</taxon>
        <taxon>Annelida</taxon>
        <taxon>Polychaeta</taxon>
        <taxon>Sedentaria</taxon>
        <taxon>Canalipalpata</taxon>
        <taxon>Sabellida</taxon>
        <taxon>Oweniida</taxon>
        <taxon>Oweniidae</taxon>
        <taxon>Owenia</taxon>
    </lineage>
</organism>
<dbReference type="Pfam" id="PF00535">
    <property type="entry name" value="Glycos_transf_2"/>
    <property type="match status" value="1"/>
</dbReference>
<dbReference type="InterPro" id="IPR029044">
    <property type="entry name" value="Nucleotide-diphossugar_trans"/>
</dbReference>
<dbReference type="SUPFAM" id="SSF53448">
    <property type="entry name" value="Nucleotide-diphospho-sugar transferases"/>
    <property type="match status" value="1"/>
</dbReference>
<dbReference type="Proteomes" id="UP000749559">
    <property type="component" value="Unassembled WGS sequence"/>
</dbReference>
<evidence type="ECO:0000313" key="3">
    <source>
        <dbReference type="Proteomes" id="UP000749559"/>
    </source>
</evidence>
<feature type="non-terminal residue" evidence="2">
    <location>
        <position position="1"/>
    </location>
</feature>
<protein>
    <recommendedName>
        <fullName evidence="1">Glycosyltransferase 2-like domain-containing protein</fullName>
    </recommendedName>
</protein>
<name>A0A8J1TCD4_OWEFU</name>
<reference evidence="2" key="1">
    <citation type="submission" date="2022-03" db="EMBL/GenBank/DDBJ databases">
        <authorList>
            <person name="Martin C."/>
        </authorList>
    </citation>
    <scope>NUCLEOTIDE SEQUENCE</scope>
</reference>
<dbReference type="EMBL" id="CAIIXF020000011">
    <property type="protein sequence ID" value="CAH1798951.1"/>
    <property type="molecule type" value="Genomic_DNA"/>
</dbReference>
<dbReference type="CDD" id="cd00761">
    <property type="entry name" value="Glyco_tranf_GTA_type"/>
    <property type="match status" value="1"/>
</dbReference>
<dbReference type="AlphaFoldDB" id="A0A8J1TCD4"/>
<sequence>TIVEKTDINSTINGYPIIPYSKIRKWRSCSANAQKLCSLNHGRSATSFNKTKKESSIPLEERITVVVKTINSRGSLVIRMIRSLWEFYNKMKVIIVGETNPNFHPGNDLYDFIMENQQYLVYIQVTVDSGISYGRNVGVNAASTDLIFLIDDDVMFTNETDLRKMVNIIDTSDISLVAGVYHLGLTGIFHILKSRLYIFKYTFYEKLPYFEHCYRTDITQNVFLAKREDLIKTDMWRPDQKILEHLDFFLTLRKHGLKVASCLDINLKHDRLATGSTKTRSKTEIFKYRGMYQFNWGLEGWYTSCNPSHYHDPINVLETFCQKLIH</sequence>
<keyword evidence="3" id="KW-1185">Reference proteome</keyword>
<comment type="caution">
    <text evidence="2">The sequence shown here is derived from an EMBL/GenBank/DDBJ whole genome shotgun (WGS) entry which is preliminary data.</text>
</comment>
<dbReference type="InterPro" id="IPR001173">
    <property type="entry name" value="Glyco_trans_2-like"/>
</dbReference>
<gene>
    <name evidence="2" type="ORF">OFUS_LOCUS23023</name>
</gene>
<accession>A0A8J1TCD4</accession>
<proteinExistence type="predicted"/>
<dbReference type="OrthoDB" id="2139606at2759"/>
<dbReference type="PANTHER" id="PTHR15046">
    <property type="entry name" value="GLYCO_TRANS_2-LIKE DOMAIN-CONTAINING PROTEIN"/>
    <property type="match status" value="1"/>
</dbReference>
<dbReference type="Gene3D" id="3.90.550.10">
    <property type="entry name" value="Spore Coat Polysaccharide Biosynthesis Protein SpsA, Chain A"/>
    <property type="match status" value="1"/>
</dbReference>
<feature type="domain" description="Glycosyltransferase 2-like" evidence="1">
    <location>
        <begin position="65"/>
        <end position="203"/>
    </location>
</feature>